<sequence>MASGWSCHFHSCLPVLFGRPYPDLRRLCRRSAARLRLRRKFRHRQPGIWRHAWNEQCIGDTLWASIWCRQAQHVRDIHAEVVDHLASYFVSAYSTVYLFSTNSSAFWRN</sequence>
<reference evidence="1" key="1">
    <citation type="journal article" date="2013" name="J. Plant Res.">
        <title>Effect of fungi and light on seed germination of three Opuntia species from semiarid lands of central Mexico.</title>
        <authorList>
            <person name="Delgado-Sanchez P."/>
            <person name="Jimenez-Bremont J.F."/>
            <person name="Guerrero-Gonzalez Mde L."/>
            <person name="Flores J."/>
        </authorList>
    </citation>
    <scope>NUCLEOTIDE SEQUENCE</scope>
    <source>
        <tissue evidence="1">Cladode</tissue>
    </source>
</reference>
<dbReference type="EMBL" id="GISG01143381">
    <property type="protein sequence ID" value="MBA4645746.1"/>
    <property type="molecule type" value="Transcribed_RNA"/>
</dbReference>
<dbReference type="AlphaFoldDB" id="A0A7C9DMT3"/>
<reference evidence="1" key="2">
    <citation type="submission" date="2020-07" db="EMBL/GenBank/DDBJ databases">
        <authorList>
            <person name="Vera ALvarez R."/>
            <person name="Arias-Moreno D.M."/>
            <person name="Jimenez-Jacinto V."/>
            <person name="Jimenez-Bremont J.F."/>
            <person name="Swaminathan K."/>
            <person name="Moose S.P."/>
            <person name="Guerrero-Gonzalez M.L."/>
            <person name="Marino-Ramirez L."/>
            <person name="Landsman D."/>
            <person name="Rodriguez-Kessler M."/>
            <person name="Delgado-Sanchez P."/>
        </authorList>
    </citation>
    <scope>NUCLEOTIDE SEQUENCE</scope>
    <source>
        <tissue evidence="1">Cladode</tissue>
    </source>
</reference>
<proteinExistence type="predicted"/>
<accession>A0A7C9DMT3</accession>
<evidence type="ECO:0000313" key="1">
    <source>
        <dbReference type="EMBL" id="MBA4645746.1"/>
    </source>
</evidence>
<name>A0A7C9DMT3_OPUST</name>
<organism evidence="1">
    <name type="scientific">Opuntia streptacantha</name>
    <name type="common">Prickly pear cactus</name>
    <name type="synonym">Opuntia cardona</name>
    <dbReference type="NCBI Taxonomy" id="393608"/>
    <lineage>
        <taxon>Eukaryota</taxon>
        <taxon>Viridiplantae</taxon>
        <taxon>Streptophyta</taxon>
        <taxon>Embryophyta</taxon>
        <taxon>Tracheophyta</taxon>
        <taxon>Spermatophyta</taxon>
        <taxon>Magnoliopsida</taxon>
        <taxon>eudicotyledons</taxon>
        <taxon>Gunneridae</taxon>
        <taxon>Pentapetalae</taxon>
        <taxon>Caryophyllales</taxon>
        <taxon>Cactineae</taxon>
        <taxon>Cactaceae</taxon>
        <taxon>Opuntioideae</taxon>
        <taxon>Opuntia</taxon>
    </lineage>
</organism>
<protein>
    <submittedName>
        <fullName evidence="1">Uncharacterized protein</fullName>
    </submittedName>
</protein>